<dbReference type="EMBL" id="JABXJJ020000002">
    <property type="protein sequence ID" value="MDI5968123.1"/>
    <property type="molecule type" value="Genomic_DNA"/>
</dbReference>
<sequence length="40" mass="4281">MMKKIEVRKTGDVRLTSHANPLYGAVNAGVHANLTIITCG</sequence>
<name>A0AA90GZA5_9ACTN</name>
<proteinExistence type="predicted"/>
<comment type="caution">
    <text evidence="2">The sequence shown here is derived from an EMBL/GenBank/DDBJ whole genome shotgun (WGS) entry which is preliminary data.</text>
</comment>
<dbReference type="EMBL" id="JAAGKO020000002">
    <property type="protein sequence ID" value="MDI5961541.1"/>
    <property type="molecule type" value="Genomic_DNA"/>
</dbReference>
<reference evidence="2 3" key="1">
    <citation type="submission" date="2023-05" db="EMBL/GenBank/DDBJ databases">
        <title>Streptantibioticus silvisoli sp. nov., acidotolerant actinomycetes 1 from pine litter.</title>
        <authorList>
            <person name="Swiecimska M."/>
            <person name="Golinska P."/>
            <person name="Sangal V."/>
            <person name="Wachnowicz B."/>
            <person name="Goodfellow M."/>
        </authorList>
    </citation>
    <scope>NUCLEOTIDE SEQUENCE</scope>
    <source>
        <strain evidence="2">SL13</strain>
        <strain evidence="1 3">SL54</strain>
    </source>
</reference>
<dbReference type="RefSeq" id="WP_271318462.1">
    <property type="nucleotide sequence ID" value="NZ_JAAGKO020000002.1"/>
</dbReference>
<evidence type="ECO:0000313" key="2">
    <source>
        <dbReference type="EMBL" id="MDI5968123.1"/>
    </source>
</evidence>
<organism evidence="2">
    <name type="scientific">Streptantibioticus silvisoli</name>
    <dbReference type="NCBI Taxonomy" id="2705255"/>
    <lineage>
        <taxon>Bacteria</taxon>
        <taxon>Bacillati</taxon>
        <taxon>Actinomycetota</taxon>
        <taxon>Actinomycetes</taxon>
        <taxon>Kitasatosporales</taxon>
        <taxon>Streptomycetaceae</taxon>
        <taxon>Streptantibioticus</taxon>
    </lineage>
</organism>
<gene>
    <name evidence="1" type="ORF">POF43_002185</name>
    <name evidence="2" type="ORF">POF50_001960</name>
</gene>
<evidence type="ECO:0000313" key="3">
    <source>
        <dbReference type="Proteomes" id="UP001156398"/>
    </source>
</evidence>
<dbReference type="Proteomes" id="UP001156398">
    <property type="component" value="Unassembled WGS sequence"/>
</dbReference>
<evidence type="ECO:0000313" key="1">
    <source>
        <dbReference type="EMBL" id="MDI5961541.1"/>
    </source>
</evidence>
<keyword evidence="3" id="KW-1185">Reference proteome</keyword>
<protein>
    <submittedName>
        <fullName evidence="2">Uncharacterized protein</fullName>
    </submittedName>
</protein>
<dbReference type="AlphaFoldDB" id="A0AA90GZA5"/>
<accession>A0AA90GZA5</accession>